<proteinExistence type="predicted"/>
<evidence type="ECO:0000313" key="1">
    <source>
        <dbReference type="EMBL" id="GAX57556.1"/>
    </source>
</evidence>
<organism evidence="1 2">
    <name type="scientific">Streptomyces olivochromogenes</name>
    <dbReference type="NCBI Taxonomy" id="1963"/>
    <lineage>
        <taxon>Bacteria</taxon>
        <taxon>Bacillati</taxon>
        <taxon>Actinomycetota</taxon>
        <taxon>Actinomycetes</taxon>
        <taxon>Kitasatosporales</taxon>
        <taxon>Streptomycetaceae</taxon>
        <taxon>Streptomyces</taxon>
    </lineage>
</organism>
<dbReference type="Proteomes" id="UP000217446">
    <property type="component" value="Unassembled WGS sequence"/>
</dbReference>
<protein>
    <submittedName>
        <fullName evidence="1">Uncharacterized protein</fullName>
    </submittedName>
</protein>
<evidence type="ECO:0000313" key="2">
    <source>
        <dbReference type="Proteomes" id="UP000217446"/>
    </source>
</evidence>
<dbReference type="EMBL" id="BDQI01000037">
    <property type="protein sequence ID" value="GAX57556.1"/>
    <property type="molecule type" value="Genomic_DNA"/>
</dbReference>
<gene>
    <name evidence="1" type="ORF">SO3561_09126</name>
</gene>
<reference evidence="2" key="1">
    <citation type="submission" date="2017-05" db="EMBL/GenBank/DDBJ databases">
        <title>Streptomyces olivochromogenes NBRC 3561 whole genome shotgun sequence.</title>
        <authorList>
            <person name="Dohra H."/>
            <person name="Kodani S."/>
        </authorList>
    </citation>
    <scope>NUCLEOTIDE SEQUENCE [LARGE SCALE GENOMIC DNA]</scope>
    <source>
        <strain evidence="2">NBRC 3561</strain>
    </source>
</reference>
<sequence>MVLLALLMPSLMIAFLFATDAVEDYLFPRLPAAGDVTPPADDIKPRLGGSL</sequence>
<accession>A0A250VTY5</accession>
<comment type="caution">
    <text evidence="1">The sequence shown here is derived from an EMBL/GenBank/DDBJ whole genome shotgun (WGS) entry which is preliminary data.</text>
</comment>
<name>A0A250VTY5_STROL</name>
<dbReference type="AlphaFoldDB" id="A0A250VTY5"/>
<keyword evidence="2" id="KW-1185">Reference proteome</keyword>